<comment type="subcellular location">
    <subcellularLocation>
        <location evidence="2">Mitochondrion</location>
    </subcellularLocation>
</comment>
<evidence type="ECO:0000256" key="1">
    <source>
        <dbReference type="ARBA" id="ARBA00001974"/>
    </source>
</evidence>
<dbReference type="SUPFAM" id="SSF51905">
    <property type="entry name" value="FAD/NAD(P)-binding domain"/>
    <property type="match status" value="1"/>
</dbReference>
<proteinExistence type="inferred from homology"/>
<dbReference type="Gene3D" id="3.50.50.60">
    <property type="entry name" value="FAD/NAD(P)-binding domain"/>
    <property type="match status" value="1"/>
</dbReference>
<dbReference type="GO" id="GO:0046872">
    <property type="term" value="F:metal ion binding"/>
    <property type="evidence" value="ECO:0007669"/>
    <property type="project" value="UniProtKB-KW"/>
</dbReference>
<feature type="domain" description="FAD dependent oxidoreductase" evidence="15">
    <location>
        <begin position="20"/>
        <end position="396"/>
    </location>
</feature>
<feature type="domain" description="Alpha-glycerophosphate oxidase C-terminal" evidence="16">
    <location>
        <begin position="419"/>
        <end position="545"/>
    </location>
</feature>
<dbReference type="Gene3D" id="3.30.9.10">
    <property type="entry name" value="D-Amino Acid Oxidase, subunit A, domain 2"/>
    <property type="match status" value="1"/>
</dbReference>
<dbReference type="PANTHER" id="PTHR11985">
    <property type="entry name" value="GLYCEROL-3-PHOSPHATE DEHYDROGENASE"/>
    <property type="match status" value="1"/>
</dbReference>
<keyword evidence="13" id="KW-0496">Mitochondrion</keyword>
<dbReference type="FunFam" id="3.30.9.10:FF:000001">
    <property type="entry name" value="Glycerol-3-phosphate dehydrogenase"/>
    <property type="match status" value="1"/>
</dbReference>
<evidence type="ECO:0000256" key="7">
    <source>
        <dbReference type="ARBA" id="ARBA00022723"/>
    </source>
</evidence>
<dbReference type="AlphaFoldDB" id="A0ABD2Q4H8"/>
<comment type="catalytic activity">
    <reaction evidence="14">
        <text>a quinone + sn-glycerol 3-phosphate = dihydroxyacetone phosphate + a quinol</text>
        <dbReference type="Rhea" id="RHEA:18977"/>
        <dbReference type="ChEBI" id="CHEBI:24646"/>
        <dbReference type="ChEBI" id="CHEBI:57597"/>
        <dbReference type="ChEBI" id="CHEBI:57642"/>
        <dbReference type="ChEBI" id="CHEBI:132124"/>
        <dbReference type="EC" id="1.1.5.3"/>
    </reaction>
</comment>
<evidence type="ECO:0000256" key="11">
    <source>
        <dbReference type="ARBA" id="ARBA00022946"/>
    </source>
</evidence>
<evidence type="ECO:0000256" key="9">
    <source>
        <dbReference type="ARBA" id="ARBA00022827"/>
    </source>
</evidence>
<evidence type="ECO:0000256" key="14">
    <source>
        <dbReference type="RuleBase" id="RU361217"/>
    </source>
</evidence>
<comment type="caution">
    <text evidence="17">The sequence shown here is derived from an EMBL/GenBank/DDBJ whole genome shotgun (WGS) entry which is preliminary data.</text>
</comment>
<comment type="pathway">
    <text evidence="3">Polyol metabolism; glycerol degradation.</text>
</comment>
<evidence type="ECO:0000256" key="13">
    <source>
        <dbReference type="ARBA" id="ARBA00023128"/>
    </source>
</evidence>
<dbReference type="Proteomes" id="UP001626550">
    <property type="component" value="Unassembled WGS sequence"/>
</dbReference>
<dbReference type="Pfam" id="PF16901">
    <property type="entry name" value="DAO_C"/>
    <property type="match status" value="1"/>
</dbReference>
<reference evidence="17 18" key="1">
    <citation type="submission" date="2024-11" db="EMBL/GenBank/DDBJ databases">
        <title>Adaptive evolution of stress response genes in parasites aligns with host niche diversity.</title>
        <authorList>
            <person name="Hahn C."/>
            <person name="Resl P."/>
        </authorList>
    </citation>
    <scope>NUCLEOTIDE SEQUENCE [LARGE SCALE GENOMIC DNA]</scope>
    <source>
        <strain evidence="17">EGGRZ-B1_66</strain>
        <tissue evidence="17">Body</tissue>
    </source>
</reference>
<evidence type="ECO:0000256" key="4">
    <source>
        <dbReference type="ARBA" id="ARBA00007330"/>
    </source>
</evidence>
<keyword evidence="18" id="KW-1185">Reference proteome</keyword>
<evidence type="ECO:0000313" key="18">
    <source>
        <dbReference type="Proteomes" id="UP001626550"/>
    </source>
</evidence>
<dbReference type="PANTHER" id="PTHR11985:SF15">
    <property type="entry name" value="GLYCEROL-3-PHOSPHATE DEHYDROGENASE, MITOCHONDRIAL"/>
    <property type="match status" value="1"/>
</dbReference>
<name>A0ABD2Q4H8_9PLAT</name>
<accession>A0ABD2Q4H8</accession>
<evidence type="ECO:0000256" key="12">
    <source>
        <dbReference type="ARBA" id="ARBA00023002"/>
    </source>
</evidence>
<dbReference type="FunFam" id="1.10.8.870:FF:000001">
    <property type="entry name" value="Glycerol-3-phosphate dehydrogenase"/>
    <property type="match status" value="1"/>
</dbReference>
<evidence type="ECO:0000259" key="15">
    <source>
        <dbReference type="Pfam" id="PF01266"/>
    </source>
</evidence>
<keyword evidence="6 14" id="KW-0285">Flavoprotein</keyword>
<evidence type="ECO:0000259" key="16">
    <source>
        <dbReference type="Pfam" id="PF16901"/>
    </source>
</evidence>
<comment type="cofactor">
    <cofactor evidence="1 14">
        <name>FAD</name>
        <dbReference type="ChEBI" id="CHEBI:57692"/>
    </cofactor>
</comment>
<dbReference type="GO" id="GO:0006072">
    <property type="term" value="P:glycerol-3-phosphate metabolic process"/>
    <property type="evidence" value="ECO:0007669"/>
    <property type="project" value="UniProtKB-UniRule"/>
</dbReference>
<keyword evidence="10" id="KW-0106">Calcium</keyword>
<dbReference type="PROSITE" id="PS00977">
    <property type="entry name" value="FAD_G3PDH_1"/>
    <property type="match status" value="1"/>
</dbReference>
<evidence type="ECO:0000256" key="3">
    <source>
        <dbReference type="ARBA" id="ARBA00004745"/>
    </source>
</evidence>
<evidence type="ECO:0000256" key="10">
    <source>
        <dbReference type="ARBA" id="ARBA00022837"/>
    </source>
</evidence>
<dbReference type="InterPro" id="IPR036188">
    <property type="entry name" value="FAD/NAD-bd_sf"/>
</dbReference>
<dbReference type="EMBL" id="JBJKFK010000983">
    <property type="protein sequence ID" value="KAL3314489.1"/>
    <property type="molecule type" value="Genomic_DNA"/>
</dbReference>
<dbReference type="InterPro" id="IPR006076">
    <property type="entry name" value="FAD-dep_OxRdtase"/>
</dbReference>
<evidence type="ECO:0000256" key="5">
    <source>
        <dbReference type="ARBA" id="ARBA00013029"/>
    </source>
</evidence>
<dbReference type="SUPFAM" id="SSF54373">
    <property type="entry name" value="FAD-linked reductases, C-terminal domain"/>
    <property type="match status" value="1"/>
</dbReference>
<dbReference type="InterPro" id="IPR038299">
    <property type="entry name" value="DAO_C_sf"/>
</dbReference>
<evidence type="ECO:0000256" key="6">
    <source>
        <dbReference type="ARBA" id="ARBA00022630"/>
    </source>
</evidence>
<dbReference type="InterPro" id="IPR000447">
    <property type="entry name" value="G3P_DH_FAD-dep"/>
</dbReference>
<keyword evidence="12 14" id="KW-0560">Oxidoreductase</keyword>
<dbReference type="InterPro" id="IPR031656">
    <property type="entry name" value="DAO_C"/>
</dbReference>
<dbReference type="Gene3D" id="1.10.8.870">
    <property type="entry name" value="Alpha-glycerophosphate oxidase, cap domain"/>
    <property type="match status" value="1"/>
</dbReference>
<dbReference type="GO" id="GO:0005739">
    <property type="term" value="C:mitochondrion"/>
    <property type="evidence" value="ECO:0007669"/>
    <property type="project" value="UniProtKB-SubCell"/>
</dbReference>
<dbReference type="EC" id="1.1.5.3" evidence="5 14"/>
<keyword evidence="11" id="KW-0809">Transit peptide</keyword>
<sequence>MLIKQIISGDYGRANDPIVDILVIGGGATGSGVALDAVTRGLTTACIEKFDFASGTSSRSTKLIHGGVRYLQKAIFNLDKEQYHMVKEALQERANLLDIAPHLATPLPIMLPVYKLWQLPYYWAGIKMYDIVSGKQILKASYMLTKTKALENFPLLRKDSLVGALVYYDGQHDDARMCLSVALTAIRYGAKALNYTECLELTKGPPHDYKGDPKDAPQVITGARVRDRITGREYNIKARVVVNATGPYTDAIRRMDDQSIPKICQPSSGVHIVLPGYYSPVKMGLLDPATKDGRVIFFLPWMRGSLAGTTDTPCDVTDSPAPLESEVNFILDEIRSYLSPDIKVRRGDVMAAWSGIRPLVRDPNSPNTQSIARNHIIEVSPSGLVTIAGGKWTTYRSMAQETVDEVIKVGKLSPEKAESQTLNLLLEGAHGYSPNLFIQLVQEYGIEVEVAQHLTSTYGDKAQKIAQHCQLTGLRWPLLGKRLHPEFPYLEAEVRWACREYACRAVDFVARRSRLSFLNMHAAREALPRIVEIMGDELNWDAKRRRDEQAHAI</sequence>
<protein>
    <recommendedName>
        <fullName evidence="5 14">Glycerol-3-phosphate dehydrogenase</fullName>
        <ecNumber evidence="5 14">1.1.5.3</ecNumber>
    </recommendedName>
</protein>
<dbReference type="GO" id="GO:0004368">
    <property type="term" value="F:glycerol-3-phosphate dehydrogenase (quinone) activity"/>
    <property type="evidence" value="ECO:0007669"/>
    <property type="project" value="UniProtKB-EC"/>
</dbReference>
<keyword evidence="7" id="KW-0479">Metal-binding</keyword>
<gene>
    <name evidence="17" type="primary">GPD2_2</name>
    <name evidence="17" type="ORF">Ciccas_006891</name>
</gene>
<organism evidence="17 18">
    <name type="scientific">Cichlidogyrus casuarinus</name>
    <dbReference type="NCBI Taxonomy" id="1844966"/>
    <lineage>
        <taxon>Eukaryota</taxon>
        <taxon>Metazoa</taxon>
        <taxon>Spiralia</taxon>
        <taxon>Lophotrochozoa</taxon>
        <taxon>Platyhelminthes</taxon>
        <taxon>Monogenea</taxon>
        <taxon>Monopisthocotylea</taxon>
        <taxon>Dactylogyridea</taxon>
        <taxon>Ancyrocephalidae</taxon>
        <taxon>Cichlidogyrus</taxon>
    </lineage>
</organism>
<keyword evidence="8" id="KW-0677">Repeat</keyword>
<feature type="non-terminal residue" evidence="17">
    <location>
        <position position="553"/>
    </location>
</feature>
<keyword evidence="9" id="KW-0274">FAD</keyword>
<dbReference type="PRINTS" id="PR01001">
    <property type="entry name" value="FADG3PDH"/>
</dbReference>
<evidence type="ECO:0000256" key="2">
    <source>
        <dbReference type="ARBA" id="ARBA00004173"/>
    </source>
</evidence>
<comment type="similarity">
    <text evidence="4 14">Belongs to the FAD-dependent glycerol-3-phosphate dehydrogenase family.</text>
</comment>
<evidence type="ECO:0000313" key="17">
    <source>
        <dbReference type="EMBL" id="KAL3314489.1"/>
    </source>
</evidence>
<dbReference type="Pfam" id="PF01266">
    <property type="entry name" value="DAO"/>
    <property type="match status" value="1"/>
</dbReference>
<dbReference type="PROSITE" id="PS00978">
    <property type="entry name" value="FAD_G3PDH_2"/>
    <property type="match status" value="1"/>
</dbReference>
<evidence type="ECO:0000256" key="8">
    <source>
        <dbReference type="ARBA" id="ARBA00022737"/>
    </source>
</evidence>